<organism evidence="1 2">
    <name type="scientific">Novosphingobium fluoreni</name>
    <dbReference type="NCBI Taxonomy" id="1391222"/>
    <lineage>
        <taxon>Bacteria</taxon>
        <taxon>Pseudomonadati</taxon>
        <taxon>Pseudomonadota</taxon>
        <taxon>Alphaproteobacteria</taxon>
        <taxon>Sphingomonadales</taxon>
        <taxon>Sphingomonadaceae</taxon>
        <taxon>Novosphingobium</taxon>
    </lineage>
</organism>
<evidence type="ECO:0000313" key="1">
    <source>
        <dbReference type="EMBL" id="MBB3939825.1"/>
    </source>
</evidence>
<name>A0A7W6FY86_9SPHN</name>
<reference evidence="1 2" key="1">
    <citation type="submission" date="2020-08" db="EMBL/GenBank/DDBJ databases">
        <title>Genomic Encyclopedia of Type Strains, Phase IV (KMG-IV): sequencing the most valuable type-strain genomes for metagenomic binning, comparative biology and taxonomic classification.</title>
        <authorList>
            <person name="Goeker M."/>
        </authorList>
    </citation>
    <scope>NUCLEOTIDE SEQUENCE [LARGE SCALE GENOMIC DNA]</scope>
    <source>
        <strain evidence="1 2">DSM 27568</strain>
    </source>
</reference>
<proteinExistence type="predicted"/>
<dbReference type="InterPro" id="IPR025515">
    <property type="entry name" value="DUF4403"/>
</dbReference>
<comment type="caution">
    <text evidence="1">The sequence shown here is derived from an EMBL/GenBank/DDBJ whole genome shotgun (WGS) entry which is preliminary data.</text>
</comment>
<sequence>MRRLVALSSVVLCLSGCGTSTPDTVPPRATDAIAIKPQSSLIAVPLSADLSQLTATLEREVPRRLWAIDKPGQVCVASDKVKVLFVEVKTPTIKCHIVGQVTRGRLSLSGSGHNLVLSMPVHAVIHARDIAGVLKQETATADAQVQARIDLDVGPDWQPRGKVDLAYRWTAPPTVDFLGQKIDLSEPADAKLKGVIAQLERTLPGQLGKLQLREQAQQAWNAGFTSLLLNRAHPPVWMRVTPQELQYGGYDIANNRLTLRLGLRAVTETFVGPRPANPAITPLPPLSRLTTQPGNLSFFIPVIADYRELQPVLLKALHKRQVRPFRVPGVGPVWARFNSATIYGTTGGRIAVGLNLNASDEAGTIGKARATVWMTAIPVNQLNSRQVGFDQFEITGSTDRQDAKLVLKLANAPGLSRTIAYALTQNFEKDFDKLLGKVDRAIQSRQEGPFVIRADIERVETGTLKAAGQGVYLPVRATGRATITLAPK</sequence>
<dbReference type="Pfam" id="PF14356">
    <property type="entry name" value="DUF4403"/>
    <property type="match status" value="1"/>
</dbReference>
<dbReference type="RefSeq" id="WP_183616555.1">
    <property type="nucleotide sequence ID" value="NZ_JACIDY010000003.1"/>
</dbReference>
<dbReference type="AlphaFoldDB" id="A0A7W6FY86"/>
<evidence type="ECO:0008006" key="3">
    <source>
        <dbReference type="Google" id="ProtNLM"/>
    </source>
</evidence>
<dbReference type="EMBL" id="JACIDY010000003">
    <property type="protein sequence ID" value="MBB3939825.1"/>
    <property type="molecule type" value="Genomic_DNA"/>
</dbReference>
<dbReference type="Proteomes" id="UP000561459">
    <property type="component" value="Unassembled WGS sequence"/>
</dbReference>
<gene>
    <name evidence="1" type="ORF">GGR39_001475</name>
</gene>
<keyword evidence="2" id="KW-1185">Reference proteome</keyword>
<protein>
    <recommendedName>
        <fullName evidence="3">DUF4403 family protein</fullName>
    </recommendedName>
</protein>
<accession>A0A7W6FY86</accession>
<evidence type="ECO:0000313" key="2">
    <source>
        <dbReference type="Proteomes" id="UP000561459"/>
    </source>
</evidence>